<dbReference type="InterPro" id="IPR010982">
    <property type="entry name" value="Lambda_DNA-bd_dom_sf"/>
</dbReference>
<dbReference type="SUPFAM" id="SSF47413">
    <property type="entry name" value="lambda repressor-like DNA-binding domains"/>
    <property type="match status" value="1"/>
</dbReference>
<accession>E1X1V8</accession>
<evidence type="ECO:0000313" key="3">
    <source>
        <dbReference type="Proteomes" id="UP000008963"/>
    </source>
</evidence>
<dbReference type="EMBL" id="FQ312005">
    <property type="protein sequence ID" value="CBW26618.1"/>
    <property type="molecule type" value="Genomic_DNA"/>
</dbReference>
<gene>
    <name evidence="2" type="ordered locus">BMS_1793</name>
</gene>
<dbReference type="HOGENOM" id="CLU_2285941_0_0_7"/>
<dbReference type="eggNOG" id="COG5606">
    <property type="taxonomic scope" value="Bacteria"/>
</dbReference>
<organism evidence="2 3">
    <name type="scientific">Halobacteriovorax marinus (strain ATCC BAA-682 / DSM 15412 / SJ)</name>
    <name type="common">Bacteriovorax marinus</name>
    <dbReference type="NCBI Taxonomy" id="862908"/>
    <lineage>
        <taxon>Bacteria</taxon>
        <taxon>Pseudomonadati</taxon>
        <taxon>Bdellovibrionota</taxon>
        <taxon>Bacteriovoracia</taxon>
        <taxon>Bacteriovoracales</taxon>
        <taxon>Halobacteriovoraceae</taxon>
        <taxon>Halobacteriovorax</taxon>
    </lineage>
</organism>
<dbReference type="PATRIC" id="fig|862908.3.peg.1701"/>
<evidence type="ECO:0000313" key="2">
    <source>
        <dbReference type="EMBL" id="CBW26618.1"/>
    </source>
</evidence>
<feature type="domain" description="HTH cro/C1-type" evidence="1">
    <location>
        <begin position="61"/>
        <end position="99"/>
    </location>
</feature>
<dbReference type="PROSITE" id="PS50943">
    <property type="entry name" value="HTH_CROC1"/>
    <property type="match status" value="1"/>
</dbReference>
<keyword evidence="3" id="KW-1185">Reference proteome</keyword>
<protein>
    <recommendedName>
        <fullName evidence="1">HTH cro/C1-type domain-containing protein</fullName>
    </recommendedName>
</protein>
<dbReference type="InterPro" id="IPR039554">
    <property type="entry name" value="HigA2-like_HTH"/>
</dbReference>
<dbReference type="KEGG" id="bmx:BMS_1793"/>
<dbReference type="Proteomes" id="UP000008963">
    <property type="component" value="Chromosome"/>
</dbReference>
<dbReference type="GO" id="GO:0003677">
    <property type="term" value="F:DNA binding"/>
    <property type="evidence" value="ECO:0007669"/>
    <property type="project" value="InterPro"/>
</dbReference>
<reference evidence="3" key="1">
    <citation type="journal article" date="2013" name="ISME J.">
        <title>A small predatory core genome in the divergent marine Bacteriovorax marinus SJ and the terrestrial Bdellovibrio bacteriovorus.</title>
        <authorList>
            <person name="Crossman L.C."/>
            <person name="Chen H."/>
            <person name="Cerdeno-Tarraga A.M."/>
            <person name="Brooks K."/>
            <person name="Quail M.A."/>
            <person name="Pineiro S.A."/>
            <person name="Hobley L."/>
            <person name="Sockett R.E."/>
            <person name="Bentley S.D."/>
            <person name="Parkhill J."/>
            <person name="Williams H.N."/>
            <person name="Stine O.C."/>
        </authorList>
    </citation>
    <scope>NUCLEOTIDE SEQUENCE [LARGE SCALE GENOMIC DNA]</scope>
    <source>
        <strain evidence="3">ATCC BAA-682 / DSM 15412 / SJ</strain>
    </source>
</reference>
<dbReference type="CDD" id="cd00093">
    <property type="entry name" value="HTH_XRE"/>
    <property type="match status" value="1"/>
</dbReference>
<dbReference type="RefSeq" id="WP_014244399.1">
    <property type="nucleotide sequence ID" value="NC_016620.1"/>
</dbReference>
<dbReference type="InterPro" id="IPR001387">
    <property type="entry name" value="Cro/C1-type_HTH"/>
</dbReference>
<dbReference type="Gene3D" id="1.10.260.40">
    <property type="entry name" value="lambda repressor-like DNA-binding domains"/>
    <property type="match status" value="1"/>
</dbReference>
<dbReference type="Pfam" id="PF13744">
    <property type="entry name" value="HTH_37"/>
    <property type="match status" value="1"/>
</dbReference>
<name>E1X1V8_HALMS</name>
<sequence length="112" mass="13184">MLALSMHIEGVKMVIPKEKELKSISKKLTRTQGTLMLPNNPTPLEKFRWDICQMFLKYKIEHNLTQKELAERIGIDKAKMSKILRHRIDEFSTDRLIKLFFIVEPNLTLEVC</sequence>
<proteinExistence type="predicted"/>
<dbReference type="AlphaFoldDB" id="E1X1V8"/>
<evidence type="ECO:0000259" key="1">
    <source>
        <dbReference type="PROSITE" id="PS50943"/>
    </source>
</evidence>